<reference evidence="1 2" key="1">
    <citation type="submission" date="2016-03" db="EMBL/GenBank/DDBJ databases">
        <authorList>
            <person name="Ploux O."/>
        </authorList>
    </citation>
    <scope>NUCLEOTIDE SEQUENCE [LARGE SCALE GENOMIC DNA]</scope>
    <source>
        <strain evidence="1 2">UAMH 11012</strain>
    </source>
</reference>
<dbReference type="SUPFAM" id="SSF54236">
    <property type="entry name" value="Ubiquitin-like"/>
    <property type="match status" value="1"/>
</dbReference>
<sequence length="266" mass="30582">MPINWTTQDIVALIKFINFIWRKIEKTEERLDETEPLENLETKLQHLSESLEYLRRETEHEKSILVKEGDNRREVGILLGQLSVDLNVLDIMVSKMKGGLGVDEENFEGLQERLDMRMLELNSVLETARRHEQRGGLGWALHGVSTSFHHVHWSDLVEVRYPKDEFYLAQDQEPEILKLDLRKDEGFDDDCITIFVQFQDNGFGTKIGKWRTGGGVEVTAPRGTSLGELKKALRELIEVPIYQQLLSHRGVMLDNGASKAMRKRAG</sequence>
<dbReference type="CDD" id="cd17039">
    <property type="entry name" value="Ubl_ubiquitin_like"/>
    <property type="match status" value="1"/>
</dbReference>
<organism evidence="1 2">
    <name type="scientific">Phialocephala subalpina</name>
    <dbReference type="NCBI Taxonomy" id="576137"/>
    <lineage>
        <taxon>Eukaryota</taxon>
        <taxon>Fungi</taxon>
        <taxon>Dikarya</taxon>
        <taxon>Ascomycota</taxon>
        <taxon>Pezizomycotina</taxon>
        <taxon>Leotiomycetes</taxon>
        <taxon>Helotiales</taxon>
        <taxon>Mollisiaceae</taxon>
        <taxon>Phialocephala</taxon>
        <taxon>Phialocephala fortinii species complex</taxon>
    </lineage>
</organism>
<evidence type="ECO:0000313" key="1">
    <source>
        <dbReference type="EMBL" id="CZR66886.1"/>
    </source>
</evidence>
<name>A0A1L7XPM9_9HELO</name>
<keyword evidence="2" id="KW-1185">Reference proteome</keyword>
<dbReference type="OrthoDB" id="417450at2759"/>
<dbReference type="InterPro" id="IPR029071">
    <property type="entry name" value="Ubiquitin-like_domsf"/>
</dbReference>
<dbReference type="Proteomes" id="UP000184330">
    <property type="component" value="Unassembled WGS sequence"/>
</dbReference>
<protein>
    <recommendedName>
        <fullName evidence="3">Ubiquitin-like domain-containing protein</fullName>
    </recommendedName>
</protein>
<dbReference type="AlphaFoldDB" id="A0A1L7XPM9"/>
<accession>A0A1L7XPM9</accession>
<proteinExistence type="predicted"/>
<dbReference type="EMBL" id="FJOG01000040">
    <property type="protein sequence ID" value="CZR66886.1"/>
    <property type="molecule type" value="Genomic_DNA"/>
</dbReference>
<evidence type="ECO:0000313" key="2">
    <source>
        <dbReference type="Proteomes" id="UP000184330"/>
    </source>
</evidence>
<gene>
    <name evidence="1" type="ORF">PAC_16787</name>
</gene>
<evidence type="ECO:0008006" key="3">
    <source>
        <dbReference type="Google" id="ProtNLM"/>
    </source>
</evidence>